<organism evidence="2 3">
    <name type="scientific">Slackia heliotrinireducens (strain ATCC 29202 / DSM 20476 / NCTC 11029 / RHS 1)</name>
    <name type="common">Peptococcus heliotrinreducens</name>
    <dbReference type="NCBI Taxonomy" id="471855"/>
    <lineage>
        <taxon>Bacteria</taxon>
        <taxon>Bacillati</taxon>
        <taxon>Actinomycetota</taxon>
        <taxon>Coriobacteriia</taxon>
        <taxon>Eggerthellales</taxon>
        <taxon>Eggerthellaceae</taxon>
        <taxon>Slackia</taxon>
    </lineage>
</organism>
<dbReference type="eggNOG" id="COG5340">
    <property type="taxonomic scope" value="Bacteria"/>
</dbReference>
<dbReference type="Proteomes" id="UP000002026">
    <property type="component" value="Chromosome"/>
</dbReference>
<reference evidence="2 3" key="1">
    <citation type="journal article" date="2009" name="Stand. Genomic Sci.">
        <title>Complete genome sequence of Slackia heliotrinireducens type strain (RHS 1).</title>
        <authorList>
            <person name="Pukall R."/>
            <person name="Lapidus A."/>
            <person name="Nolan M."/>
            <person name="Copeland A."/>
            <person name="Glavina Del Rio T."/>
            <person name="Lucas S."/>
            <person name="Chen F."/>
            <person name="Tice H."/>
            <person name="Cheng J.F."/>
            <person name="Chertkov O."/>
            <person name="Bruce D."/>
            <person name="Goodwin L."/>
            <person name="Kuske C."/>
            <person name="Brettin T."/>
            <person name="Detter J.C."/>
            <person name="Han C."/>
            <person name="Pitluck S."/>
            <person name="Pati A."/>
            <person name="Mavrommatis K."/>
            <person name="Ivanova N."/>
            <person name="Ovchinnikova G."/>
            <person name="Chen A."/>
            <person name="Palaniappan K."/>
            <person name="Schneider S."/>
            <person name="Rohde M."/>
            <person name="Chain P."/>
            <person name="D'haeseleer P."/>
            <person name="Goker M."/>
            <person name="Bristow J."/>
            <person name="Eisen J.A."/>
            <person name="Markowitz V."/>
            <person name="Kyrpides N.C."/>
            <person name="Klenk H.P."/>
            <person name="Hugenholtz P."/>
        </authorList>
    </citation>
    <scope>NUCLEOTIDE SEQUENCE [LARGE SCALE GENOMIC DNA]</scope>
    <source>
        <strain evidence="3">ATCC 29202 / DSM 20476 / NCTC 11029 / RHS 1</strain>
    </source>
</reference>
<dbReference type="InterPro" id="IPR025159">
    <property type="entry name" value="AbiEi_N"/>
</dbReference>
<feature type="domain" description="AbiEi antitoxin N-terminal" evidence="1">
    <location>
        <begin position="9"/>
        <end position="55"/>
    </location>
</feature>
<dbReference type="STRING" id="471855.Shel_25030"/>
<dbReference type="KEGG" id="shi:Shel_25030"/>
<dbReference type="EMBL" id="CP001684">
    <property type="protein sequence ID" value="ACV23510.1"/>
    <property type="molecule type" value="Genomic_DNA"/>
</dbReference>
<keyword evidence="3" id="KW-1185">Reference proteome</keyword>
<proteinExistence type="predicted"/>
<name>C7N2K2_SLAHD</name>
<dbReference type="HOGENOM" id="CLU_079862_1_0_11"/>
<evidence type="ECO:0000313" key="2">
    <source>
        <dbReference type="EMBL" id="ACV23510.1"/>
    </source>
</evidence>
<evidence type="ECO:0000259" key="1">
    <source>
        <dbReference type="Pfam" id="PF13338"/>
    </source>
</evidence>
<evidence type="ECO:0000313" key="3">
    <source>
        <dbReference type="Proteomes" id="UP000002026"/>
    </source>
</evidence>
<accession>C7N2K2</accession>
<dbReference type="AlphaFoldDB" id="C7N2K2"/>
<gene>
    <name evidence="2" type="ordered locus">Shel_25030</name>
</gene>
<dbReference type="Pfam" id="PF13338">
    <property type="entry name" value="AbiEi_4"/>
    <property type="match status" value="1"/>
</dbReference>
<dbReference type="RefSeq" id="WP_012799608.1">
    <property type="nucleotide sequence ID" value="NC_013165.1"/>
</dbReference>
<sequence length="229" mass="24548">MSYSSNISAIEELAASEGGIFTSGQAARAGVPRYALSYAAKSGRIERLRHGAYRLSSLPTTALDDLVAAYKLTSPDRLTYERMGASFDGVAVCGATAAHALGIGDLEPEPWQIAVPKRFNSRMDGTKFRVMDLGRSDVVWAEGGFPVTRVERTIADLAMEATEESLLADVLADAIRRYGATELDMRRLRALLGDGRLRSLLSAAGAYEGGPRELVELDGLGHAALIERG</sequence>
<protein>
    <recommendedName>
        <fullName evidence="1">AbiEi antitoxin N-terminal domain-containing protein</fullName>
    </recommendedName>
</protein>